<reference evidence="1 2" key="1">
    <citation type="journal article" date="2023" name="IMA Fungus">
        <title>Comparative genomic study of the Penicillium genus elucidates a diverse pangenome and 15 lateral gene transfer events.</title>
        <authorList>
            <person name="Petersen C."/>
            <person name="Sorensen T."/>
            <person name="Nielsen M.R."/>
            <person name="Sondergaard T.E."/>
            <person name="Sorensen J.L."/>
            <person name="Fitzpatrick D.A."/>
            <person name="Frisvad J.C."/>
            <person name="Nielsen K.L."/>
        </authorList>
    </citation>
    <scope>NUCLEOTIDE SEQUENCE [LARGE SCALE GENOMIC DNA]</scope>
    <source>
        <strain evidence="1 2">IBT 29057</strain>
    </source>
</reference>
<name>A0AAD6DB64_9EURO</name>
<gene>
    <name evidence="1" type="ORF">N7450_009515</name>
</gene>
<proteinExistence type="predicted"/>
<sequence>MIVEDRRLTLVPDQQCGASLTSANAAKHKCRNSRPRDLEQLEAARDVYILMGGGATRGHR</sequence>
<accession>A0AAD6DB64</accession>
<comment type="caution">
    <text evidence="1">The sequence shown here is derived from an EMBL/GenBank/DDBJ whole genome shotgun (WGS) entry which is preliminary data.</text>
</comment>
<dbReference type="AlphaFoldDB" id="A0AAD6DB64"/>
<dbReference type="EMBL" id="JAQJAC010000009">
    <property type="protein sequence ID" value="KAJ5572531.1"/>
    <property type="molecule type" value="Genomic_DNA"/>
</dbReference>
<organism evidence="1 2">
    <name type="scientific">Penicillium hetheringtonii</name>
    <dbReference type="NCBI Taxonomy" id="911720"/>
    <lineage>
        <taxon>Eukaryota</taxon>
        <taxon>Fungi</taxon>
        <taxon>Dikarya</taxon>
        <taxon>Ascomycota</taxon>
        <taxon>Pezizomycotina</taxon>
        <taxon>Eurotiomycetes</taxon>
        <taxon>Eurotiomycetidae</taxon>
        <taxon>Eurotiales</taxon>
        <taxon>Aspergillaceae</taxon>
        <taxon>Penicillium</taxon>
    </lineage>
</organism>
<protein>
    <submittedName>
        <fullName evidence="1">Uncharacterized protein</fullName>
    </submittedName>
</protein>
<keyword evidence="2" id="KW-1185">Reference proteome</keyword>
<evidence type="ECO:0000313" key="1">
    <source>
        <dbReference type="EMBL" id="KAJ5572531.1"/>
    </source>
</evidence>
<dbReference type="Proteomes" id="UP001216150">
    <property type="component" value="Unassembled WGS sequence"/>
</dbReference>
<evidence type="ECO:0000313" key="2">
    <source>
        <dbReference type="Proteomes" id="UP001216150"/>
    </source>
</evidence>